<keyword evidence="8 10" id="KW-0503">Monooxygenase</keyword>
<dbReference type="OrthoDB" id="2789670at2759"/>
<dbReference type="PROSITE" id="PS00086">
    <property type="entry name" value="CYTOCHROME_P450"/>
    <property type="match status" value="1"/>
</dbReference>
<dbReference type="InParanoid" id="A0A6I9RU99"/>
<dbReference type="AlphaFoldDB" id="A0A6I9RU99"/>
<dbReference type="InterPro" id="IPR036396">
    <property type="entry name" value="Cyt_P450_sf"/>
</dbReference>
<sequence length="511" mass="56412">MSIATLSLAATTIFLPLLLLLLFLIRGRHRLHAALNLPLPPGPRGWPLLGVLPLLRPLPHAALASLAKRYGSIMYLKLGTSGFAVASSPAAARAFLHTHDLLFADRPLNAAARHISYGGQDLVSADYGPLWKLLRRLSITHLLGPRPLVQWAPARLSESALMVRSVLDLSRLGEPVRVQEAAMVALANMLGLAMLSRRVFDSYGAESSEFKRVVSEWMKLSGMANLGDFIPSIKWLDVQGIDRRLKSLHARFDALMTRMLREHADTAGEREGRPDFVDYLLASSKSSESEVVVSDTNIKGLVLDMFIAGTDTSSVSIEWAFAELLKNRSILKRAQLELDNVIGRDRKLEESDIPKLPYLQAICKEALRMHPSTPLSLPHLSNQACKVDGFYIPEGTRLLVNIWAIGRDPDIWENPLEFNPDRFLSGKGANIDLQGTDFELMPFGGGRRICVGKSVGILFVQYLLGTLLHSFDWMIPDGEELDMEEAPGLVLQKNVPLIALASPRLAPTAYV</sequence>
<accession>A0A6I9RU99</accession>
<dbReference type="Gene3D" id="1.10.630.10">
    <property type="entry name" value="Cytochrome P450"/>
    <property type="match status" value="1"/>
</dbReference>
<gene>
    <name evidence="12" type="primary">LOC105053152</name>
</gene>
<dbReference type="PRINTS" id="PR00463">
    <property type="entry name" value="EP450I"/>
</dbReference>
<evidence type="ECO:0000313" key="12">
    <source>
        <dbReference type="RefSeq" id="XP_010932509.1"/>
    </source>
</evidence>
<evidence type="ECO:0000313" key="11">
    <source>
        <dbReference type="Proteomes" id="UP000504607"/>
    </source>
</evidence>
<keyword evidence="6 10" id="KW-0560">Oxidoreductase</keyword>
<dbReference type="FunFam" id="1.10.630.10:FF:000126">
    <property type="entry name" value="Predicted protein"/>
    <property type="match status" value="1"/>
</dbReference>
<dbReference type="GO" id="GO:0005506">
    <property type="term" value="F:iron ion binding"/>
    <property type="evidence" value="ECO:0007669"/>
    <property type="project" value="InterPro"/>
</dbReference>
<dbReference type="GO" id="GO:0004497">
    <property type="term" value="F:monooxygenase activity"/>
    <property type="evidence" value="ECO:0007669"/>
    <property type="project" value="UniProtKB-KW"/>
</dbReference>
<evidence type="ECO:0000256" key="10">
    <source>
        <dbReference type="RuleBase" id="RU000461"/>
    </source>
</evidence>
<feature type="binding site" description="axial binding residue" evidence="9">
    <location>
        <position position="450"/>
    </location>
    <ligand>
        <name>heme</name>
        <dbReference type="ChEBI" id="CHEBI:30413"/>
    </ligand>
    <ligandPart>
        <name>Fe</name>
        <dbReference type="ChEBI" id="CHEBI:18248"/>
    </ligandPart>
</feature>
<dbReference type="SUPFAM" id="SSF48264">
    <property type="entry name" value="Cytochrome P450"/>
    <property type="match status" value="1"/>
</dbReference>
<dbReference type="PANTHER" id="PTHR47944:SF18">
    <property type="entry name" value="FLAVONOID 3'-MONOOXYGENASE"/>
    <property type="match status" value="1"/>
</dbReference>
<dbReference type="InterPro" id="IPR001128">
    <property type="entry name" value="Cyt_P450"/>
</dbReference>
<evidence type="ECO:0000256" key="5">
    <source>
        <dbReference type="ARBA" id="ARBA00022857"/>
    </source>
</evidence>
<reference evidence="12" key="1">
    <citation type="submission" date="2025-08" db="UniProtKB">
        <authorList>
            <consortium name="RefSeq"/>
        </authorList>
    </citation>
    <scope>IDENTIFICATION</scope>
</reference>
<evidence type="ECO:0000256" key="8">
    <source>
        <dbReference type="ARBA" id="ARBA00023033"/>
    </source>
</evidence>
<evidence type="ECO:0000256" key="1">
    <source>
        <dbReference type="ARBA" id="ARBA00001971"/>
    </source>
</evidence>
<evidence type="ECO:0000256" key="3">
    <source>
        <dbReference type="ARBA" id="ARBA00022617"/>
    </source>
</evidence>
<dbReference type="Proteomes" id="UP000504607">
    <property type="component" value="Chromosome 10"/>
</dbReference>
<organism evidence="11 12">
    <name type="scientific">Elaeis guineensis var. tenera</name>
    <name type="common">Oil palm</name>
    <dbReference type="NCBI Taxonomy" id="51953"/>
    <lineage>
        <taxon>Eukaryota</taxon>
        <taxon>Viridiplantae</taxon>
        <taxon>Streptophyta</taxon>
        <taxon>Embryophyta</taxon>
        <taxon>Tracheophyta</taxon>
        <taxon>Spermatophyta</taxon>
        <taxon>Magnoliopsida</taxon>
        <taxon>Liliopsida</taxon>
        <taxon>Arecaceae</taxon>
        <taxon>Arecoideae</taxon>
        <taxon>Cocoseae</taxon>
        <taxon>Elaeidinae</taxon>
        <taxon>Elaeis</taxon>
    </lineage>
</organism>
<proteinExistence type="inferred from homology"/>
<name>A0A6I9RU99_ELAGV</name>
<dbReference type="Pfam" id="PF00067">
    <property type="entry name" value="p450"/>
    <property type="match status" value="1"/>
</dbReference>
<dbReference type="RefSeq" id="XP_010932509.1">
    <property type="nucleotide sequence ID" value="XM_010934207.3"/>
</dbReference>
<evidence type="ECO:0000256" key="7">
    <source>
        <dbReference type="ARBA" id="ARBA00023004"/>
    </source>
</evidence>
<dbReference type="GO" id="GO:0020037">
    <property type="term" value="F:heme binding"/>
    <property type="evidence" value="ECO:0007669"/>
    <property type="project" value="InterPro"/>
</dbReference>
<evidence type="ECO:0000256" key="2">
    <source>
        <dbReference type="ARBA" id="ARBA00010617"/>
    </source>
</evidence>
<dbReference type="PANTHER" id="PTHR47944">
    <property type="entry name" value="CYTOCHROME P450 98A9"/>
    <property type="match status" value="1"/>
</dbReference>
<keyword evidence="11" id="KW-1185">Reference proteome</keyword>
<keyword evidence="3 9" id="KW-0349">Heme</keyword>
<keyword evidence="4 9" id="KW-0479">Metal-binding</keyword>
<comment type="similarity">
    <text evidence="2 10">Belongs to the cytochrome P450 family.</text>
</comment>
<keyword evidence="7 9" id="KW-0408">Iron</keyword>
<evidence type="ECO:0000256" key="9">
    <source>
        <dbReference type="PIRSR" id="PIRSR602401-1"/>
    </source>
</evidence>
<dbReference type="InterPro" id="IPR002401">
    <property type="entry name" value="Cyt_P450_E_grp-I"/>
</dbReference>
<dbReference type="GO" id="GO:0016705">
    <property type="term" value="F:oxidoreductase activity, acting on paired donors, with incorporation or reduction of molecular oxygen"/>
    <property type="evidence" value="ECO:0007669"/>
    <property type="project" value="InterPro"/>
</dbReference>
<dbReference type="InterPro" id="IPR017972">
    <property type="entry name" value="Cyt_P450_CS"/>
</dbReference>
<keyword evidence="5" id="KW-0521">NADP</keyword>
<dbReference type="PRINTS" id="PR00385">
    <property type="entry name" value="P450"/>
</dbReference>
<evidence type="ECO:0000256" key="4">
    <source>
        <dbReference type="ARBA" id="ARBA00022723"/>
    </source>
</evidence>
<comment type="cofactor">
    <cofactor evidence="1 9">
        <name>heme</name>
        <dbReference type="ChEBI" id="CHEBI:30413"/>
    </cofactor>
</comment>
<evidence type="ECO:0000256" key="6">
    <source>
        <dbReference type="ARBA" id="ARBA00023002"/>
    </source>
</evidence>
<protein>
    <submittedName>
        <fullName evidence="12">Flavonoid 3',5'-hydroxylase 1</fullName>
    </submittedName>
</protein>